<dbReference type="PANTHER" id="PTHR42788">
    <property type="entry name" value="TAURINE IMPORT ATP-BINDING PROTEIN-RELATED"/>
    <property type="match status" value="1"/>
</dbReference>
<keyword evidence="3 6" id="KW-0067">ATP-binding</keyword>
<dbReference type="PROSITE" id="PS00211">
    <property type="entry name" value="ABC_TRANSPORTER_1"/>
    <property type="match status" value="1"/>
</dbReference>
<feature type="region of interest" description="Disordered" evidence="4">
    <location>
        <begin position="1"/>
        <end position="22"/>
    </location>
</feature>
<dbReference type="PROSITE" id="PS50893">
    <property type="entry name" value="ABC_TRANSPORTER_2"/>
    <property type="match status" value="1"/>
</dbReference>
<evidence type="ECO:0000259" key="5">
    <source>
        <dbReference type="PROSITE" id="PS50893"/>
    </source>
</evidence>
<accession>A0A974W4N9</accession>
<reference evidence="6 7" key="1">
    <citation type="journal article" date="2021" name="Microbiol. Resour. Announc.">
        <title>Complete Genome Sequences of Two Rhodococcus sp. Strains with Large and Linear Chromosomes, Isolated from Apple Rhizosphere.</title>
        <authorList>
            <person name="Benning S."/>
            <person name="Brugnone N."/>
            <person name="Siani R."/>
            <person name="Kublik S."/>
            <person name="Schloter M."/>
            <person name="Rad V."/>
        </authorList>
    </citation>
    <scope>NUCLEOTIDE SEQUENCE [LARGE SCALE GENOMIC DNA]</scope>
    <source>
        <strain evidence="6 7">R79</strain>
    </source>
</reference>
<dbReference type="InterPro" id="IPR017871">
    <property type="entry name" value="ABC_transporter-like_CS"/>
</dbReference>
<dbReference type="SUPFAM" id="SSF52540">
    <property type="entry name" value="P-loop containing nucleoside triphosphate hydrolases"/>
    <property type="match status" value="1"/>
</dbReference>
<evidence type="ECO:0000256" key="3">
    <source>
        <dbReference type="ARBA" id="ARBA00022840"/>
    </source>
</evidence>
<dbReference type="PANTHER" id="PTHR42788:SF13">
    <property type="entry name" value="ALIPHATIC SULFONATES IMPORT ATP-BINDING PROTEIN SSUB"/>
    <property type="match status" value="1"/>
</dbReference>
<dbReference type="InterPro" id="IPR003593">
    <property type="entry name" value="AAA+_ATPase"/>
</dbReference>
<name>A0A974W4N9_9NOCA</name>
<feature type="domain" description="ABC transporter" evidence="5">
    <location>
        <begin position="26"/>
        <end position="252"/>
    </location>
</feature>
<dbReference type="GO" id="GO:0005524">
    <property type="term" value="F:ATP binding"/>
    <property type="evidence" value="ECO:0007669"/>
    <property type="project" value="UniProtKB-KW"/>
</dbReference>
<evidence type="ECO:0000313" key="7">
    <source>
        <dbReference type="Proteomes" id="UP000662986"/>
    </source>
</evidence>
<dbReference type="Pfam" id="PF00005">
    <property type="entry name" value="ABC_tran"/>
    <property type="match status" value="1"/>
</dbReference>
<evidence type="ECO:0000256" key="1">
    <source>
        <dbReference type="ARBA" id="ARBA00022448"/>
    </source>
</evidence>
<reference evidence="6 7" key="2">
    <citation type="journal article" date="2022" name="Arch. Microbiol.">
        <title>Rhodococcus pseudokoreensis sp. nov. isolated from the rhizosphere of young M26 apple rootstocks.</title>
        <authorList>
            <person name="Kampfer P."/>
            <person name="Glaeser S.P."/>
            <person name="Blom J."/>
            <person name="Wolf J."/>
            <person name="Benning S."/>
            <person name="Schloter M."/>
            <person name="Neumann-Schaal M."/>
        </authorList>
    </citation>
    <scope>NUCLEOTIDE SEQUENCE [LARGE SCALE GENOMIC DNA]</scope>
    <source>
        <strain evidence="6 7">R79</strain>
    </source>
</reference>
<dbReference type="InterPro" id="IPR003439">
    <property type="entry name" value="ABC_transporter-like_ATP-bd"/>
</dbReference>
<evidence type="ECO:0000256" key="4">
    <source>
        <dbReference type="SAM" id="MobiDB-lite"/>
    </source>
</evidence>
<sequence>MAKLKGSPPAGSTQPDRREISPGDVLKAEGLSYRYPTGLQAVGNFTTGIKPGEIVSIVGPSGCGKSTLLRILAGLREPTGGVLERREPEAGRHTCSMVFQEDTLLPWLKVAENVRLFYRFQGERASKRRDRIMELLSMVGLEKFADSYPSQLSGGMRRRVAVLTAVAPLPSLLLLDEPFSALDEPSRIAVHQDVYQLIRTFNITAVLVTHDLGEAVSLSDRILLLSSSPSTIVKEFHTPFGAERDLLEVRSDPRFLEMYGDIWNDFRRQSTKAGV</sequence>
<keyword evidence="7" id="KW-1185">Reference proteome</keyword>
<dbReference type="Gene3D" id="3.40.50.300">
    <property type="entry name" value="P-loop containing nucleotide triphosphate hydrolases"/>
    <property type="match status" value="1"/>
</dbReference>
<evidence type="ECO:0000256" key="2">
    <source>
        <dbReference type="ARBA" id="ARBA00022741"/>
    </source>
</evidence>
<gene>
    <name evidence="6" type="ORF">JWS13_19505</name>
</gene>
<dbReference type="InterPro" id="IPR050166">
    <property type="entry name" value="ABC_transporter_ATP-bind"/>
</dbReference>
<evidence type="ECO:0000313" key="6">
    <source>
        <dbReference type="EMBL" id="QSE90650.1"/>
    </source>
</evidence>
<organism evidence="6 7">
    <name type="scientific">Rhodococcus pseudokoreensis</name>
    <dbReference type="NCBI Taxonomy" id="2811421"/>
    <lineage>
        <taxon>Bacteria</taxon>
        <taxon>Bacillati</taxon>
        <taxon>Actinomycetota</taxon>
        <taxon>Actinomycetes</taxon>
        <taxon>Mycobacteriales</taxon>
        <taxon>Nocardiaceae</taxon>
        <taxon>Rhodococcus</taxon>
    </lineage>
</organism>
<dbReference type="InterPro" id="IPR027417">
    <property type="entry name" value="P-loop_NTPase"/>
</dbReference>
<proteinExistence type="predicted"/>
<dbReference type="EMBL" id="CP070619">
    <property type="protein sequence ID" value="QSE90650.1"/>
    <property type="molecule type" value="Genomic_DNA"/>
</dbReference>
<dbReference type="SMART" id="SM00382">
    <property type="entry name" value="AAA"/>
    <property type="match status" value="1"/>
</dbReference>
<dbReference type="CDD" id="cd03293">
    <property type="entry name" value="ABC_NrtD_SsuB_transporters"/>
    <property type="match status" value="1"/>
</dbReference>
<dbReference type="Proteomes" id="UP000662986">
    <property type="component" value="Chromosome"/>
</dbReference>
<protein>
    <submittedName>
        <fullName evidence="6">ABC transporter ATP-binding protein</fullName>
    </submittedName>
</protein>
<keyword evidence="2" id="KW-0547">Nucleotide-binding</keyword>
<keyword evidence="1" id="KW-0813">Transport</keyword>